<evidence type="ECO:0000256" key="1">
    <source>
        <dbReference type="SAM" id="MobiDB-lite"/>
    </source>
</evidence>
<dbReference type="AlphaFoldDB" id="A0AAV4XC35"/>
<protein>
    <submittedName>
        <fullName evidence="2">Uncharacterized protein</fullName>
    </submittedName>
</protein>
<gene>
    <name evidence="2" type="ORF">CEXT_512091</name>
</gene>
<sequence length="88" mass="10295">MENFLTNVMLLSQPIPMSTSYPPSKSSRKDNKPRARERESRMSPHRDRQKLKQKPNHSRLSQPVTCTAHSLISNRSKPEFVTEFRSRD</sequence>
<feature type="compositionally biased region" description="Basic residues" evidence="1">
    <location>
        <begin position="47"/>
        <end position="57"/>
    </location>
</feature>
<proteinExistence type="predicted"/>
<feature type="region of interest" description="Disordered" evidence="1">
    <location>
        <begin position="12"/>
        <end position="88"/>
    </location>
</feature>
<comment type="caution">
    <text evidence="2">The sequence shown here is derived from an EMBL/GenBank/DDBJ whole genome shotgun (WGS) entry which is preliminary data.</text>
</comment>
<feature type="compositionally biased region" description="Polar residues" evidence="1">
    <location>
        <begin position="12"/>
        <end position="25"/>
    </location>
</feature>
<evidence type="ECO:0000313" key="2">
    <source>
        <dbReference type="EMBL" id="GIY91383.1"/>
    </source>
</evidence>
<name>A0AAV4XC35_CAEEX</name>
<feature type="compositionally biased region" description="Polar residues" evidence="1">
    <location>
        <begin position="58"/>
        <end position="75"/>
    </location>
</feature>
<reference evidence="2 3" key="1">
    <citation type="submission" date="2021-06" db="EMBL/GenBank/DDBJ databases">
        <title>Caerostris extrusa draft genome.</title>
        <authorList>
            <person name="Kono N."/>
            <person name="Arakawa K."/>
        </authorList>
    </citation>
    <scope>NUCLEOTIDE SEQUENCE [LARGE SCALE GENOMIC DNA]</scope>
</reference>
<feature type="compositionally biased region" description="Basic and acidic residues" evidence="1">
    <location>
        <begin position="27"/>
        <end position="46"/>
    </location>
</feature>
<accession>A0AAV4XC35</accession>
<keyword evidence="3" id="KW-1185">Reference proteome</keyword>
<dbReference type="Proteomes" id="UP001054945">
    <property type="component" value="Unassembled WGS sequence"/>
</dbReference>
<dbReference type="EMBL" id="BPLR01017408">
    <property type="protein sequence ID" value="GIY91383.1"/>
    <property type="molecule type" value="Genomic_DNA"/>
</dbReference>
<evidence type="ECO:0000313" key="3">
    <source>
        <dbReference type="Proteomes" id="UP001054945"/>
    </source>
</evidence>
<organism evidence="2 3">
    <name type="scientific">Caerostris extrusa</name>
    <name type="common">Bark spider</name>
    <name type="synonym">Caerostris bankana</name>
    <dbReference type="NCBI Taxonomy" id="172846"/>
    <lineage>
        <taxon>Eukaryota</taxon>
        <taxon>Metazoa</taxon>
        <taxon>Ecdysozoa</taxon>
        <taxon>Arthropoda</taxon>
        <taxon>Chelicerata</taxon>
        <taxon>Arachnida</taxon>
        <taxon>Araneae</taxon>
        <taxon>Araneomorphae</taxon>
        <taxon>Entelegynae</taxon>
        <taxon>Araneoidea</taxon>
        <taxon>Araneidae</taxon>
        <taxon>Caerostris</taxon>
    </lineage>
</organism>
<feature type="compositionally biased region" description="Basic and acidic residues" evidence="1">
    <location>
        <begin position="76"/>
        <end position="88"/>
    </location>
</feature>